<keyword evidence="13" id="KW-0032">Aminotransferase</keyword>
<dbReference type="InterPro" id="IPR015422">
    <property type="entry name" value="PyrdxlP-dep_Trfase_small"/>
</dbReference>
<feature type="domain" description="Aminotransferase class V" evidence="11">
    <location>
        <begin position="4"/>
        <end position="368"/>
    </location>
</feature>
<keyword evidence="8" id="KW-0411">Iron-sulfur</keyword>
<dbReference type="EMBL" id="CP013614">
    <property type="protein sequence ID" value="ALR99867.1"/>
    <property type="molecule type" value="Genomic_DNA"/>
</dbReference>
<keyword evidence="7" id="KW-0408">Iron</keyword>
<dbReference type="InterPro" id="IPR020578">
    <property type="entry name" value="Aminotrans_V_PyrdxlP_BS"/>
</dbReference>
<evidence type="ECO:0000256" key="1">
    <source>
        <dbReference type="ARBA" id="ARBA00001933"/>
    </source>
</evidence>
<evidence type="ECO:0000256" key="6">
    <source>
        <dbReference type="ARBA" id="ARBA00022898"/>
    </source>
</evidence>
<protein>
    <recommendedName>
        <fullName evidence="3">cysteine desulfurase</fullName>
        <ecNumber evidence="3">2.8.1.7</ecNumber>
    </recommendedName>
</protein>
<accession>A0A0S3K6F8</accession>
<evidence type="ECO:0000256" key="8">
    <source>
        <dbReference type="ARBA" id="ARBA00023014"/>
    </source>
</evidence>
<dbReference type="KEGG" id="ess:ATZ33_00260"/>
<gene>
    <name evidence="12" type="ORF">ATZ33_00260</name>
    <name evidence="13" type="ORF">RV15_GL002774</name>
</gene>
<dbReference type="GO" id="GO:0051536">
    <property type="term" value="F:iron-sulfur cluster binding"/>
    <property type="evidence" value="ECO:0007669"/>
    <property type="project" value="UniProtKB-KW"/>
</dbReference>
<keyword evidence="5" id="KW-0479">Metal-binding</keyword>
<evidence type="ECO:0000256" key="7">
    <source>
        <dbReference type="ARBA" id="ARBA00023004"/>
    </source>
</evidence>
<dbReference type="GO" id="GO:0008483">
    <property type="term" value="F:transaminase activity"/>
    <property type="evidence" value="ECO:0007669"/>
    <property type="project" value="UniProtKB-KW"/>
</dbReference>
<reference evidence="13 15" key="1">
    <citation type="submission" date="2014-12" db="EMBL/GenBank/DDBJ databases">
        <title>Draft genome sequences of 29 type strains of Enterococci.</title>
        <authorList>
            <person name="Zhong Z."/>
            <person name="Sun Z."/>
            <person name="Liu W."/>
            <person name="Zhang W."/>
            <person name="Zhang H."/>
        </authorList>
    </citation>
    <scope>NUCLEOTIDE SEQUENCE [LARGE SCALE GENOMIC DNA]</scope>
    <source>
        <strain evidence="13 15">DSM 22801</strain>
    </source>
</reference>
<dbReference type="Proteomes" id="UP000065511">
    <property type="component" value="Chromosome"/>
</dbReference>
<dbReference type="PIRSF" id="PIRSF005572">
    <property type="entry name" value="NifS"/>
    <property type="match status" value="1"/>
</dbReference>
<evidence type="ECO:0000256" key="9">
    <source>
        <dbReference type="ARBA" id="ARBA00050776"/>
    </source>
</evidence>
<dbReference type="PROSITE" id="PS00595">
    <property type="entry name" value="AA_TRANSFER_CLASS_5"/>
    <property type="match status" value="1"/>
</dbReference>
<evidence type="ECO:0000313" key="12">
    <source>
        <dbReference type="EMBL" id="ALR99867.1"/>
    </source>
</evidence>
<comment type="similarity">
    <text evidence="2">Belongs to the class-V pyridoxal-phosphate-dependent aminotransferase family. NifS/IscS subfamily.</text>
</comment>
<comment type="catalytic activity">
    <reaction evidence="9">
        <text>(sulfur carrier)-H + L-cysteine = (sulfur carrier)-SH + L-alanine</text>
        <dbReference type="Rhea" id="RHEA:43892"/>
        <dbReference type="Rhea" id="RHEA-COMP:14737"/>
        <dbReference type="Rhea" id="RHEA-COMP:14739"/>
        <dbReference type="ChEBI" id="CHEBI:29917"/>
        <dbReference type="ChEBI" id="CHEBI:35235"/>
        <dbReference type="ChEBI" id="CHEBI:57972"/>
        <dbReference type="ChEBI" id="CHEBI:64428"/>
        <dbReference type="EC" id="2.8.1.7"/>
    </reaction>
</comment>
<dbReference type="InterPro" id="IPR015424">
    <property type="entry name" value="PyrdxlP-dep_Trfase"/>
</dbReference>
<proteinExistence type="inferred from homology"/>
<dbReference type="GO" id="GO:0046872">
    <property type="term" value="F:metal ion binding"/>
    <property type="evidence" value="ECO:0007669"/>
    <property type="project" value="UniProtKB-KW"/>
</dbReference>
<organism evidence="13 15">
    <name type="scientific">Enterococcus silesiacus</name>
    <dbReference type="NCBI Taxonomy" id="332949"/>
    <lineage>
        <taxon>Bacteria</taxon>
        <taxon>Bacillati</taxon>
        <taxon>Bacillota</taxon>
        <taxon>Bacilli</taxon>
        <taxon>Lactobacillales</taxon>
        <taxon>Enterococcaceae</taxon>
        <taxon>Enterococcus</taxon>
    </lineage>
</organism>
<dbReference type="PANTHER" id="PTHR11601:SF34">
    <property type="entry name" value="CYSTEINE DESULFURASE"/>
    <property type="match status" value="1"/>
</dbReference>
<keyword evidence="4" id="KW-0808">Transferase</keyword>
<evidence type="ECO:0000256" key="5">
    <source>
        <dbReference type="ARBA" id="ARBA00022723"/>
    </source>
</evidence>
<evidence type="ECO:0000259" key="11">
    <source>
        <dbReference type="Pfam" id="PF00266"/>
    </source>
</evidence>
<comment type="cofactor">
    <cofactor evidence="1 10">
        <name>pyridoxal 5'-phosphate</name>
        <dbReference type="ChEBI" id="CHEBI:597326"/>
    </cofactor>
</comment>
<evidence type="ECO:0000256" key="3">
    <source>
        <dbReference type="ARBA" id="ARBA00012239"/>
    </source>
</evidence>
<dbReference type="InterPro" id="IPR016454">
    <property type="entry name" value="Cysteine_dSase"/>
</dbReference>
<keyword evidence="14" id="KW-1185">Reference proteome</keyword>
<dbReference type="PANTHER" id="PTHR11601">
    <property type="entry name" value="CYSTEINE DESULFURYLASE FAMILY MEMBER"/>
    <property type="match status" value="1"/>
</dbReference>
<dbReference type="Gene3D" id="3.40.640.10">
    <property type="entry name" value="Type I PLP-dependent aspartate aminotransferase-like (Major domain)"/>
    <property type="match status" value="1"/>
</dbReference>
<dbReference type="GO" id="GO:0031071">
    <property type="term" value="F:cysteine desulfurase activity"/>
    <property type="evidence" value="ECO:0007669"/>
    <property type="project" value="UniProtKB-EC"/>
</dbReference>
<dbReference type="AlphaFoldDB" id="A0A0S3K6F8"/>
<dbReference type="Gene3D" id="1.10.260.50">
    <property type="match status" value="1"/>
</dbReference>
<dbReference type="Pfam" id="PF00266">
    <property type="entry name" value="Aminotran_5"/>
    <property type="match status" value="1"/>
</dbReference>
<name>A0A0S3K6F8_9ENTE</name>
<dbReference type="RefSeq" id="WP_071876816.1">
    <property type="nucleotide sequence ID" value="NZ_JXLC01000004.1"/>
</dbReference>
<reference evidence="12 14" key="2">
    <citation type="submission" date="2015-12" db="EMBL/GenBank/DDBJ databases">
        <authorList>
            <person name="Lauer A."/>
            <person name="Humrighouse B."/>
            <person name="Loparev V."/>
            <person name="Shewmaker P.L."/>
            <person name="Whitney A.M."/>
            <person name="McLaughlin R.W."/>
        </authorList>
    </citation>
    <scope>NUCLEOTIDE SEQUENCE [LARGE SCALE GENOMIC DNA]</scope>
    <source>
        <strain evidence="12 14">LMG 23085</strain>
    </source>
</reference>
<dbReference type="Proteomes" id="UP000183039">
    <property type="component" value="Unassembled WGS sequence"/>
</dbReference>
<keyword evidence="6" id="KW-0663">Pyridoxal phosphate</keyword>
<dbReference type="SUPFAM" id="SSF53383">
    <property type="entry name" value="PLP-dependent transferases"/>
    <property type="match status" value="1"/>
</dbReference>
<sequence length="381" mass="41608">MEPIYLDHAATTPTHPAVIEIMASEMANTFGNPSSIHTFGRQAHRKLEDIRQVIAASLEVKPHEIIFNSGGTEGDNTAIIETALSRKDQGMHLITTAIEHPAVLETMKYLEELGFEVTYLPVDVNGNLAIADFEAALRDDTILVSVMYGNNEIGNLMPIKEIGELLKEHPAIFHTDAVQAYGSERILPHEMGVDLLSISAHKINGPKGVGFLFKNDAISLPSFLHGGEQEEKRRAGTENLAGIAGMGKAVALLTDVEKEKRHEKYVEFERIILTELDKAQIDYQINGNPENKLAHILNIQFKGVASDLLLMHLDLQGVAISTGSACTAGTVDPSHVLQAMHGKNAPAIKESVRISFGLGNDDAQIQRLVAILIDIIQKIKQ</sequence>
<evidence type="ECO:0000256" key="10">
    <source>
        <dbReference type="RuleBase" id="RU004504"/>
    </source>
</evidence>
<evidence type="ECO:0000313" key="15">
    <source>
        <dbReference type="Proteomes" id="UP000183039"/>
    </source>
</evidence>
<evidence type="ECO:0000256" key="4">
    <source>
        <dbReference type="ARBA" id="ARBA00022679"/>
    </source>
</evidence>
<evidence type="ECO:0000256" key="2">
    <source>
        <dbReference type="ARBA" id="ARBA00006490"/>
    </source>
</evidence>
<dbReference type="InterPro" id="IPR000192">
    <property type="entry name" value="Aminotrans_V_dom"/>
</dbReference>
<dbReference type="InterPro" id="IPR015421">
    <property type="entry name" value="PyrdxlP-dep_Trfase_major"/>
</dbReference>
<dbReference type="OrthoDB" id="9808002at2"/>
<evidence type="ECO:0000313" key="13">
    <source>
        <dbReference type="EMBL" id="OJG92829.1"/>
    </source>
</evidence>
<dbReference type="EC" id="2.8.1.7" evidence="3"/>
<dbReference type="EMBL" id="JXLC01000004">
    <property type="protein sequence ID" value="OJG92829.1"/>
    <property type="molecule type" value="Genomic_DNA"/>
</dbReference>
<dbReference type="Gene3D" id="3.90.1150.10">
    <property type="entry name" value="Aspartate Aminotransferase, domain 1"/>
    <property type="match status" value="1"/>
</dbReference>
<evidence type="ECO:0000313" key="14">
    <source>
        <dbReference type="Proteomes" id="UP000065511"/>
    </source>
</evidence>